<evidence type="ECO:0000256" key="1">
    <source>
        <dbReference type="SAM" id="MobiDB-lite"/>
    </source>
</evidence>
<evidence type="ECO:0000313" key="3">
    <source>
        <dbReference type="Proteomes" id="UP001345013"/>
    </source>
</evidence>
<sequence length="417" mass="46312">MDKITSKFRKHFGGDSHTPESSHNAPPAPKNLMIVRDHDSGSGSGSGAVDGGAPVARDINIQNVVELGNVSSMSTLVKRDLGFQGKLGNYILLSYGDTMFTDSHGSDEFRGMTCNSFALACDDPTQVFDPVLDDRGYPNCMLKPSEEYGEDPSKYALGITNVVETSHGKGILYFLLNHRPDFKDHLLGAGVAEVSIDTTGAHPVPKAERLCKFWWDGETEPWYGDVCALRTGGYIYAYGHAKDSPFVYLARVKQDDATNLNSYEYWNGESWQHERLQRGSLSEKERIFWQVNQGQVIWSNYHQRFLFIFCDKFWSCQVLVSVILEAEIFGIDNSQVQTASAPEGPWTEPMTVHKPTPVQEGGNIYAAVPHQYFDPSGKTLTITYTNHPNVIQAIRVVSTCHAPSKLSGAVLIITKEF</sequence>
<comment type="caution">
    <text evidence="2">The sequence shown here is derived from an EMBL/GenBank/DDBJ whole genome shotgun (WGS) entry which is preliminary data.</text>
</comment>
<dbReference type="EMBL" id="JAVRRG010000072">
    <property type="protein sequence ID" value="KAK5089687.1"/>
    <property type="molecule type" value="Genomic_DNA"/>
</dbReference>
<keyword evidence="3" id="KW-1185">Reference proteome</keyword>
<organism evidence="2 3">
    <name type="scientific">Lithohypha guttulata</name>
    <dbReference type="NCBI Taxonomy" id="1690604"/>
    <lineage>
        <taxon>Eukaryota</taxon>
        <taxon>Fungi</taxon>
        <taxon>Dikarya</taxon>
        <taxon>Ascomycota</taxon>
        <taxon>Pezizomycotina</taxon>
        <taxon>Eurotiomycetes</taxon>
        <taxon>Chaetothyriomycetidae</taxon>
        <taxon>Chaetothyriales</taxon>
        <taxon>Trichomeriaceae</taxon>
        <taxon>Lithohypha</taxon>
    </lineage>
</organism>
<name>A0ABR0K7B4_9EURO</name>
<proteinExistence type="predicted"/>
<evidence type="ECO:0008006" key="4">
    <source>
        <dbReference type="Google" id="ProtNLM"/>
    </source>
</evidence>
<accession>A0ABR0K7B4</accession>
<dbReference type="Proteomes" id="UP001345013">
    <property type="component" value="Unassembled WGS sequence"/>
</dbReference>
<feature type="compositionally biased region" description="Basic residues" evidence="1">
    <location>
        <begin position="1"/>
        <end position="11"/>
    </location>
</feature>
<protein>
    <recommendedName>
        <fullName evidence="4">DUF4185 domain-containing protein</fullName>
    </recommendedName>
</protein>
<feature type="region of interest" description="Disordered" evidence="1">
    <location>
        <begin position="1"/>
        <end position="51"/>
    </location>
</feature>
<evidence type="ECO:0000313" key="2">
    <source>
        <dbReference type="EMBL" id="KAK5089687.1"/>
    </source>
</evidence>
<reference evidence="2 3" key="1">
    <citation type="submission" date="2023-08" db="EMBL/GenBank/DDBJ databases">
        <title>Black Yeasts Isolated from many extreme environments.</title>
        <authorList>
            <person name="Coleine C."/>
            <person name="Stajich J.E."/>
            <person name="Selbmann L."/>
        </authorList>
    </citation>
    <scope>NUCLEOTIDE SEQUENCE [LARGE SCALE GENOMIC DNA]</scope>
    <source>
        <strain evidence="2 3">CCFEE 5885</strain>
    </source>
</reference>
<gene>
    <name evidence="2" type="ORF">LTR24_005956</name>
</gene>